<dbReference type="InterPro" id="IPR000626">
    <property type="entry name" value="Ubiquitin-like_dom"/>
</dbReference>
<feature type="transmembrane region" description="Helical" evidence="2">
    <location>
        <begin position="570"/>
        <end position="589"/>
    </location>
</feature>
<dbReference type="AlphaFoldDB" id="A0A5N6KUQ7"/>
<feature type="domain" description="Ubiquitin-like" evidence="3">
    <location>
        <begin position="322"/>
        <end position="384"/>
    </location>
</feature>
<proteinExistence type="predicted"/>
<feature type="region of interest" description="Disordered" evidence="1">
    <location>
        <begin position="445"/>
        <end position="490"/>
    </location>
</feature>
<keyword evidence="2" id="KW-0812">Transmembrane</keyword>
<evidence type="ECO:0000256" key="1">
    <source>
        <dbReference type="SAM" id="MobiDB-lite"/>
    </source>
</evidence>
<reference evidence="4 5" key="1">
    <citation type="submission" date="2019-06" db="EMBL/GenBank/DDBJ databases">
        <title>A chromosomal-level reference genome of Carpinus fangiana (Coryloideae, Betulaceae).</title>
        <authorList>
            <person name="Yang X."/>
            <person name="Wang Z."/>
            <person name="Zhang L."/>
            <person name="Hao G."/>
            <person name="Liu J."/>
            <person name="Yang Y."/>
        </authorList>
    </citation>
    <scope>NUCLEOTIDE SEQUENCE [LARGE SCALE GENOMIC DNA]</scope>
    <source>
        <strain evidence="4">Cfa_2016G</strain>
        <tissue evidence="4">Leaf</tissue>
    </source>
</reference>
<dbReference type="OrthoDB" id="333486at2759"/>
<dbReference type="EMBL" id="VIBQ01000013">
    <property type="protein sequence ID" value="KAB8346111.1"/>
    <property type="molecule type" value="Genomic_DNA"/>
</dbReference>
<feature type="compositionally biased region" description="Low complexity" evidence="1">
    <location>
        <begin position="541"/>
        <end position="550"/>
    </location>
</feature>
<feature type="region of interest" description="Disordered" evidence="1">
    <location>
        <begin position="60"/>
        <end position="153"/>
    </location>
</feature>
<dbReference type="Pfam" id="PF13373">
    <property type="entry name" value="Dsc3_C"/>
    <property type="match status" value="1"/>
</dbReference>
<dbReference type="InterPro" id="IPR016092">
    <property type="entry name" value="ATAP"/>
</dbReference>
<feature type="transmembrane region" description="Helical" evidence="2">
    <location>
        <begin position="601"/>
        <end position="619"/>
    </location>
</feature>
<feature type="compositionally biased region" description="Polar residues" evidence="1">
    <location>
        <begin position="453"/>
        <end position="467"/>
    </location>
</feature>
<organism evidence="4 5">
    <name type="scientific">Carpinus fangiana</name>
    <dbReference type="NCBI Taxonomy" id="176857"/>
    <lineage>
        <taxon>Eukaryota</taxon>
        <taxon>Viridiplantae</taxon>
        <taxon>Streptophyta</taxon>
        <taxon>Embryophyta</taxon>
        <taxon>Tracheophyta</taxon>
        <taxon>Spermatophyta</taxon>
        <taxon>Magnoliopsida</taxon>
        <taxon>eudicotyledons</taxon>
        <taxon>Gunneridae</taxon>
        <taxon>Pentapetalae</taxon>
        <taxon>rosids</taxon>
        <taxon>fabids</taxon>
        <taxon>Fagales</taxon>
        <taxon>Betulaceae</taxon>
        <taxon>Carpinus</taxon>
    </lineage>
</organism>
<dbReference type="GO" id="GO:0016226">
    <property type="term" value="P:iron-sulfur cluster assembly"/>
    <property type="evidence" value="ECO:0007669"/>
    <property type="project" value="InterPro"/>
</dbReference>
<dbReference type="PROSITE" id="PS50053">
    <property type="entry name" value="UBIQUITIN_2"/>
    <property type="match status" value="1"/>
</dbReference>
<evidence type="ECO:0000313" key="4">
    <source>
        <dbReference type="EMBL" id="KAB8346111.1"/>
    </source>
</evidence>
<comment type="caution">
    <text evidence="4">The sequence shown here is derived from an EMBL/GenBank/DDBJ whole genome shotgun (WGS) entry which is preliminary data.</text>
</comment>
<dbReference type="Proteomes" id="UP000327013">
    <property type="component" value="Unassembled WGS sequence"/>
</dbReference>
<name>A0A5N6KUQ7_9ROSI</name>
<dbReference type="SUPFAM" id="SSF89360">
    <property type="entry name" value="HesB-like domain"/>
    <property type="match status" value="1"/>
</dbReference>
<dbReference type="InterPro" id="IPR025390">
    <property type="entry name" value="Dsc3_C"/>
</dbReference>
<dbReference type="PANTHER" id="PTHR28049">
    <property type="entry name" value="TRANSMEMBRANE PROTEIN YOR223W"/>
    <property type="match status" value="1"/>
</dbReference>
<feature type="region of interest" description="Disordered" evidence="1">
    <location>
        <begin position="541"/>
        <end position="560"/>
    </location>
</feature>
<dbReference type="GO" id="GO:0051536">
    <property type="term" value="F:iron-sulfur cluster binding"/>
    <property type="evidence" value="ECO:0007669"/>
    <property type="project" value="InterPro"/>
</dbReference>
<dbReference type="Pfam" id="PF01521">
    <property type="entry name" value="Fe-S_biosyn"/>
    <property type="match status" value="1"/>
</dbReference>
<dbReference type="InterPro" id="IPR035903">
    <property type="entry name" value="HesB-like_dom_sf"/>
</dbReference>
<sequence length="620" mass="67465">MSVARRTAPIATTFGLFLRPNASATSSRRLCFQCLRAYKARSHHLWGFETYNRRGLATETAQHRPHSLESHPLPRDASISESSPVGGRLGNDTERSNRSPETSTGISISSSSETKAQSTRSQPAPTGGVGSIAMSEPAPGKSQRKSKLRPRRAAMKLTPAAVEALRELLDQPEPKLIRVGVKNRGCSGLAYHLEYVDKPNTFDEAVDQDGVKVLVDSKALFSIIGSEMDWVEDKLSRRFVFKNPNISEYISASKSRLLPSFANFLPSGAMWLCFEERGASHGSPSDVQHVTLEPARKRWTPNIRCLSSFKCSVVPFSMDKTVSLVVRFATSLPDISLTISSPSTTAVANIKRQIRAHLPNEERKHGLRLIYSGRVLDATLSLTSALGLPKSTSHDANIRLGKDEALAWDSAVTKGKERVPGTDAAPIYIHCAVSSFPLSQGELAEELKPPTVPTSFPSDHKNTTQFRGSTSGGPSTGTSTTTPQGRGFDRLLSSPGFTRADVDELRAQHTAMVANRHTPDTLPSREALLEMEEAWLDAGASESSNGAGAADVTRTAADQDEQSRALADTLYGAMMGFFWPVGALAWGFREDGVWSKRRKEMVLLGLFLNLVFGLMSLLSL</sequence>
<protein>
    <recommendedName>
        <fullName evidence="3">Ubiquitin-like domain-containing protein</fullName>
    </recommendedName>
</protein>
<evidence type="ECO:0000259" key="3">
    <source>
        <dbReference type="PROSITE" id="PS50053"/>
    </source>
</evidence>
<dbReference type="Gene3D" id="2.60.300.12">
    <property type="entry name" value="HesB-like domain"/>
    <property type="match status" value="1"/>
</dbReference>
<dbReference type="GO" id="GO:0005783">
    <property type="term" value="C:endoplasmic reticulum"/>
    <property type="evidence" value="ECO:0007669"/>
    <property type="project" value="TreeGrafter"/>
</dbReference>
<keyword evidence="2" id="KW-0472">Membrane</keyword>
<dbReference type="InterPro" id="IPR000361">
    <property type="entry name" value="ATAP_core_dom"/>
</dbReference>
<feature type="compositionally biased region" description="Basic residues" evidence="1">
    <location>
        <begin position="142"/>
        <end position="153"/>
    </location>
</feature>
<dbReference type="InterPro" id="IPR029071">
    <property type="entry name" value="Ubiquitin-like_domsf"/>
</dbReference>
<dbReference type="Gene3D" id="3.10.20.90">
    <property type="entry name" value="Phosphatidylinositol 3-kinase Catalytic Subunit, Chain A, domain 1"/>
    <property type="match status" value="1"/>
</dbReference>
<dbReference type="PANTHER" id="PTHR28049:SF1">
    <property type="entry name" value="DSC E3 UBIQUITIN LIGASE COMPLEX SUBUNIT 3"/>
    <property type="match status" value="1"/>
</dbReference>
<dbReference type="Pfam" id="PF10302">
    <property type="entry name" value="Dsc3_N"/>
    <property type="match status" value="1"/>
</dbReference>
<evidence type="ECO:0000256" key="2">
    <source>
        <dbReference type="SAM" id="Phobius"/>
    </source>
</evidence>
<feature type="compositionally biased region" description="Low complexity" evidence="1">
    <location>
        <begin position="99"/>
        <end position="121"/>
    </location>
</feature>
<dbReference type="GO" id="GO:0044695">
    <property type="term" value="C:Dsc E3 ubiquitin ligase complex"/>
    <property type="evidence" value="ECO:0007669"/>
    <property type="project" value="InterPro"/>
</dbReference>
<keyword evidence="2" id="KW-1133">Transmembrane helix</keyword>
<dbReference type="InterPro" id="IPR045226">
    <property type="entry name" value="Dsc3"/>
</dbReference>
<keyword evidence="5" id="KW-1185">Reference proteome</keyword>
<gene>
    <name evidence="4" type="ORF">FH972_023159</name>
</gene>
<dbReference type="NCBIfam" id="TIGR00049">
    <property type="entry name" value="iron-sulfur cluster assembly accessory protein"/>
    <property type="match status" value="1"/>
</dbReference>
<evidence type="ECO:0000313" key="5">
    <source>
        <dbReference type="Proteomes" id="UP000327013"/>
    </source>
</evidence>
<dbReference type="SUPFAM" id="SSF54236">
    <property type="entry name" value="Ubiquitin-like"/>
    <property type="match status" value="1"/>
</dbReference>
<dbReference type="InterPro" id="IPR019413">
    <property type="entry name" value="Dsc3_ub-like_dom"/>
</dbReference>
<accession>A0A5N6KUQ7</accession>